<gene>
    <name evidence="3" type="ORF">SAMN02745120_0326</name>
</gene>
<dbReference type="OrthoDB" id="9775224at2"/>
<proteinExistence type="predicted"/>
<sequence>MLKAFDLEREEVFEAINTSYKELQAELARLQQKIKEEQLPVLVIFEGWDASGKGTLINELIQELDPRGYKVEVFHESTEEEKRKPFLWRFWQKIPRKGEIMIFDRSWYRELVDDLPSKSNKYKLDVDDIINFEEILIDEGILLIKIFLHVSKKEQKSRLKALLSDDSTKWQVKEKDIYQNKNYSEYYEHYDNLLSKTNTSKSPWHLIDSSDKKNASKFLIHTAVELFKNMLIKEDMNLRSSENIDFDLDNQKVLPLSNVDLSLDISDEEYKKKLKKLQEKIKLLAYDLYREKIPTIIVFEGWDAAGKGGNIKRLTKSIDPRGYEVIPIAAPDETEKKYHYLWRFWKHLPKTGHMTIFDRSWYGRVMVERVEDFASENEWRRAYDEINQMESHLKSYKAIVLKFFIHIDKEEQLARFKAREENPDKRYKITDEDWRNREKWNLYESAINEMIYKTNTSYAPWHIVPGNSKKYARVFVLEKTIEEMELELKKHK</sequence>
<feature type="domain" description="Polyphosphate kinase-2-related" evidence="2">
    <location>
        <begin position="265"/>
        <end position="491"/>
    </location>
</feature>
<evidence type="ECO:0000259" key="2">
    <source>
        <dbReference type="Pfam" id="PF03976"/>
    </source>
</evidence>
<feature type="coiled-coil region" evidence="1">
    <location>
        <begin position="13"/>
        <end position="40"/>
    </location>
</feature>
<keyword evidence="3" id="KW-0808">Transferase</keyword>
<dbReference type="PANTHER" id="PTHR34383:SF3">
    <property type="entry name" value="POLYPHOSPHATE:AMP PHOSPHOTRANSFERASE"/>
    <property type="match status" value="1"/>
</dbReference>
<organism evidence="3 4">
    <name type="scientific">Acetoanaerobium noterae</name>
    <dbReference type="NCBI Taxonomy" id="745369"/>
    <lineage>
        <taxon>Bacteria</taxon>
        <taxon>Bacillati</taxon>
        <taxon>Bacillota</taxon>
        <taxon>Clostridia</taxon>
        <taxon>Peptostreptococcales</taxon>
        <taxon>Filifactoraceae</taxon>
        <taxon>Acetoanaerobium</taxon>
    </lineage>
</organism>
<reference evidence="4" key="1">
    <citation type="submission" date="2017-02" db="EMBL/GenBank/DDBJ databases">
        <authorList>
            <person name="Varghese N."/>
            <person name="Submissions S."/>
        </authorList>
    </citation>
    <scope>NUCLEOTIDE SEQUENCE [LARGE SCALE GENOMIC DNA]</scope>
    <source>
        <strain evidence="4">ATCC 35199</strain>
    </source>
</reference>
<dbReference type="EMBL" id="FUYN01000001">
    <property type="protein sequence ID" value="SKB25569.1"/>
    <property type="molecule type" value="Genomic_DNA"/>
</dbReference>
<evidence type="ECO:0000313" key="4">
    <source>
        <dbReference type="Proteomes" id="UP000243406"/>
    </source>
</evidence>
<dbReference type="AlphaFoldDB" id="A0A1T4ZSN9"/>
<name>A0A1T4ZSN9_9FIRM</name>
<dbReference type="InterPro" id="IPR027417">
    <property type="entry name" value="P-loop_NTPase"/>
</dbReference>
<dbReference type="InterPro" id="IPR022488">
    <property type="entry name" value="PPK2-related"/>
</dbReference>
<evidence type="ECO:0000313" key="3">
    <source>
        <dbReference type="EMBL" id="SKB25569.1"/>
    </source>
</evidence>
<dbReference type="SUPFAM" id="SSF52540">
    <property type="entry name" value="P-loop containing nucleoside triphosphate hydrolases"/>
    <property type="match status" value="2"/>
</dbReference>
<dbReference type="Gene3D" id="3.40.50.300">
    <property type="entry name" value="P-loop containing nucleotide triphosphate hydrolases"/>
    <property type="match status" value="2"/>
</dbReference>
<dbReference type="RefSeq" id="WP_079588324.1">
    <property type="nucleotide sequence ID" value="NZ_FUYN01000001.1"/>
</dbReference>
<dbReference type="Proteomes" id="UP000243406">
    <property type="component" value="Unassembled WGS sequence"/>
</dbReference>
<evidence type="ECO:0000256" key="1">
    <source>
        <dbReference type="SAM" id="Coils"/>
    </source>
</evidence>
<accession>A0A1T4ZSN9</accession>
<keyword evidence="4" id="KW-1185">Reference proteome</keyword>
<dbReference type="PANTHER" id="PTHR34383">
    <property type="entry name" value="POLYPHOSPHATE:AMP PHOSPHOTRANSFERASE-RELATED"/>
    <property type="match status" value="1"/>
</dbReference>
<dbReference type="GO" id="GO:0016740">
    <property type="term" value="F:transferase activity"/>
    <property type="evidence" value="ECO:0007669"/>
    <property type="project" value="UniProtKB-KW"/>
</dbReference>
<dbReference type="Pfam" id="PF03976">
    <property type="entry name" value="PPK2"/>
    <property type="match status" value="2"/>
</dbReference>
<protein>
    <submittedName>
        <fullName evidence="3">Polyphosphate:AMP phosphotransferase</fullName>
    </submittedName>
</protein>
<keyword evidence="1" id="KW-0175">Coiled coil</keyword>
<feature type="domain" description="Polyphosphate kinase-2-related" evidence="2">
    <location>
        <begin position="19"/>
        <end position="230"/>
    </location>
</feature>